<dbReference type="PANTHER" id="PTHR43783">
    <property type="entry name" value="UDP-N-ACETYLGLUCOSAMINE 1-CARBOXYVINYLTRANSFERASE"/>
    <property type="match status" value="1"/>
</dbReference>
<organism evidence="14 15">
    <name type="scientific">Desulfocucumis palustris</name>
    <dbReference type="NCBI Taxonomy" id="1898651"/>
    <lineage>
        <taxon>Bacteria</taxon>
        <taxon>Bacillati</taxon>
        <taxon>Bacillota</taxon>
        <taxon>Clostridia</taxon>
        <taxon>Eubacteriales</taxon>
        <taxon>Desulfocucumaceae</taxon>
        <taxon>Desulfocucumis</taxon>
    </lineage>
</organism>
<dbReference type="GO" id="GO:0019277">
    <property type="term" value="P:UDP-N-acetylgalactosamine biosynthetic process"/>
    <property type="evidence" value="ECO:0007669"/>
    <property type="project" value="InterPro"/>
</dbReference>
<dbReference type="UniPathway" id="UPA00219"/>
<comment type="caution">
    <text evidence="14">The sequence shown here is derived from an EMBL/GenBank/DDBJ whole genome shotgun (WGS) entry which is preliminary data.</text>
</comment>
<gene>
    <name evidence="12" type="primary">murA</name>
    <name evidence="14" type="ORF">DCCM_3570</name>
</gene>
<comment type="pathway">
    <text evidence="2 12">Cell wall biogenesis; peptidoglycan biosynthesis.</text>
</comment>
<keyword evidence="8 12" id="KW-0131">Cell cycle</keyword>
<comment type="similarity">
    <text evidence="10 12">Belongs to the EPSP synthase family. MurA subfamily.</text>
</comment>
<dbReference type="InterPro" id="IPR001986">
    <property type="entry name" value="Enolpyruvate_Tfrase_dom"/>
</dbReference>
<name>A0A2L2XE95_9FIRM</name>
<evidence type="ECO:0000256" key="4">
    <source>
        <dbReference type="ARBA" id="ARBA00022618"/>
    </source>
</evidence>
<evidence type="ECO:0000256" key="8">
    <source>
        <dbReference type="ARBA" id="ARBA00023306"/>
    </source>
</evidence>
<keyword evidence="15" id="KW-1185">Reference proteome</keyword>
<evidence type="ECO:0000256" key="11">
    <source>
        <dbReference type="ARBA" id="ARBA00047527"/>
    </source>
</evidence>
<keyword evidence="3 12" id="KW-0963">Cytoplasm</keyword>
<dbReference type="PANTHER" id="PTHR43783:SF1">
    <property type="entry name" value="UDP-N-ACETYLGLUCOSAMINE 1-CARBOXYVINYLTRANSFERASE"/>
    <property type="match status" value="1"/>
</dbReference>
<evidence type="ECO:0000259" key="13">
    <source>
        <dbReference type="Pfam" id="PF00275"/>
    </source>
</evidence>
<evidence type="ECO:0000256" key="9">
    <source>
        <dbReference type="ARBA" id="ARBA00023316"/>
    </source>
</evidence>
<evidence type="ECO:0000256" key="2">
    <source>
        <dbReference type="ARBA" id="ARBA00004752"/>
    </source>
</evidence>
<comment type="caution">
    <text evidence="12">Lacks conserved residue(s) required for the propagation of feature annotation.</text>
</comment>
<dbReference type="SUPFAM" id="SSF55205">
    <property type="entry name" value="EPT/RTPC-like"/>
    <property type="match status" value="1"/>
</dbReference>
<dbReference type="GO" id="GO:0051301">
    <property type="term" value="P:cell division"/>
    <property type="evidence" value="ECO:0007669"/>
    <property type="project" value="UniProtKB-KW"/>
</dbReference>
<evidence type="ECO:0000256" key="1">
    <source>
        <dbReference type="ARBA" id="ARBA00004496"/>
    </source>
</evidence>
<feature type="binding site" evidence="12">
    <location>
        <position position="304"/>
    </location>
    <ligand>
        <name>UDP-N-acetyl-alpha-D-glucosamine</name>
        <dbReference type="ChEBI" id="CHEBI:57705"/>
    </ligand>
</feature>
<evidence type="ECO:0000256" key="7">
    <source>
        <dbReference type="ARBA" id="ARBA00022984"/>
    </source>
</evidence>
<dbReference type="EC" id="2.5.1.7" evidence="12"/>
<reference evidence="15" key="1">
    <citation type="submission" date="2018-02" db="EMBL/GenBank/DDBJ databases">
        <title>Genome sequence of Desulfocucumis palustris strain NAW-5.</title>
        <authorList>
            <person name="Watanabe M."/>
            <person name="Kojima H."/>
            <person name="Fukui M."/>
        </authorList>
    </citation>
    <scope>NUCLEOTIDE SEQUENCE [LARGE SCALE GENOMIC DNA]</scope>
    <source>
        <strain evidence="15">NAW-5</strain>
    </source>
</reference>
<dbReference type="InterPro" id="IPR050068">
    <property type="entry name" value="MurA_subfamily"/>
</dbReference>
<protein>
    <recommendedName>
        <fullName evidence="12">UDP-N-acetylglucosamine 1-carboxyvinyltransferase</fullName>
        <ecNumber evidence="12">2.5.1.7</ecNumber>
    </recommendedName>
    <alternativeName>
        <fullName evidence="12">Enoylpyruvate transferase</fullName>
    </alternativeName>
    <alternativeName>
        <fullName evidence="12">UDP-N-acetylglucosamine enolpyruvyl transferase</fullName>
        <shortName evidence="12">EPT</shortName>
    </alternativeName>
</protein>
<dbReference type="InterPro" id="IPR036968">
    <property type="entry name" value="Enolpyruvate_Tfrase_sf"/>
</dbReference>
<proteinExistence type="inferred from homology"/>
<dbReference type="GO" id="GO:0009252">
    <property type="term" value="P:peptidoglycan biosynthetic process"/>
    <property type="evidence" value="ECO:0007669"/>
    <property type="project" value="UniProtKB-UniRule"/>
</dbReference>
<evidence type="ECO:0000313" key="15">
    <source>
        <dbReference type="Proteomes" id="UP000239549"/>
    </source>
</evidence>
<dbReference type="Pfam" id="PF00275">
    <property type="entry name" value="EPSP_synthase"/>
    <property type="match status" value="1"/>
</dbReference>
<dbReference type="GO" id="GO:0005737">
    <property type="term" value="C:cytoplasm"/>
    <property type="evidence" value="ECO:0007669"/>
    <property type="project" value="UniProtKB-SubCell"/>
</dbReference>
<feature type="binding site" evidence="12">
    <location>
        <position position="92"/>
    </location>
    <ligand>
        <name>UDP-N-acetyl-alpha-D-glucosamine</name>
        <dbReference type="ChEBI" id="CHEBI:57705"/>
    </ligand>
</feature>
<comment type="catalytic activity">
    <reaction evidence="11 12">
        <text>phosphoenolpyruvate + UDP-N-acetyl-alpha-D-glucosamine = UDP-N-acetyl-3-O-(1-carboxyvinyl)-alpha-D-glucosamine + phosphate</text>
        <dbReference type="Rhea" id="RHEA:18681"/>
        <dbReference type="ChEBI" id="CHEBI:43474"/>
        <dbReference type="ChEBI" id="CHEBI:57705"/>
        <dbReference type="ChEBI" id="CHEBI:58702"/>
        <dbReference type="ChEBI" id="CHEBI:68483"/>
        <dbReference type="EC" id="2.5.1.7"/>
    </reaction>
</comment>
<feature type="active site" description="Proton donor" evidence="12">
    <location>
        <position position="116"/>
    </location>
</feature>
<keyword evidence="5 12" id="KW-0808">Transferase</keyword>
<keyword evidence="12" id="KW-0670">Pyruvate</keyword>
<dbReference type="GO" id="GO:0071555">
    <property type="term" value="P:cell wall organization"/>
    <property type="evidence" value="ECO:0007669"/>
    <property type="project" value="UniProtKB-KW"/>
</dbReference>
<sequence length="417" mass="44426">MAKFMIVGGHRLQGKISVSGSKNASLPILAATLLNPGESVIHGVPLLKDVEVMIEVLQYLGARVTREGSTVRVNAAAINCWDVSEELTRKMRASNLVLGPMLSRFKKITISHPGGCDIGSRPMNLHLKGLANMGARITEKFGYITAEANCLAGSEIHLDMPSVGATENIMMAAVLGKGVTIIRNAAREPEIVDLQNFLNKMGADVKGAGTDIIKIKGVASLGGTEHTVIPDRIEAGTHMIAAAITGGDVTVANVIPEHVESLIAKLKETGAQITVGDDTLRVTSRGRPLAVDIKTLFYPGFPTDLQPQIMALLTAADGTSIISEMVFENRYKHVSELRRMGADIKVEGQIAIIKGVTKLSGAVVEASDLRAGAALVLAALSAENGSVVEHIEHIDRGYERLERKYSALGARIIRVHS</sequence>
<keyword evidence="6 12" id="KW-0133">Cell shape</keyword>
<evidence type="ECO:0000256" key="10">
    <source>
        <dbReference type="ARBA" id="ARBA00038367"/>
    </source>
</evidence>
<keyword evidence="9 12" id="KW-0961">Cell wall biogenesis/degradation</keyword>
<feature type="binding site" evidence="12">
    <location>
        <begin position="22"/>
        <end position="23"/>
    </location>
    <ligand>
        <name>phosphoenolpyruvate</name>
        <dbReference type="ChEBI" id="CHEBI:58702"/>
    </ligand>
</feature>
<dbReference type="NCBIfam" id="TIGR01072">
    <property type="entry name" value="murA"/>
    <property type="match status" value="1"/>
</dbReference>
<dbReference type="RefSeq" id="WP_104372709.1">
    <property type="nucleotide sequence ID" value="NZ_BFAV01000141.1"/>
</dbReference>
<dbReference type="NCBIfam" id="NF006873">
    <property type="entry name" value="PRK09369.1"/>
    <property type="match status" value="1"/>
</dbReference>
<dbReference type="EMBL" id="BFAV01000141">
    <property type="protein sequence ID" value="GBF34452.1"/>
    <property type="molecule type" value="Genomic_DNA"/>
</dbReference>
<dbReference type="HAMAP" id="MF_00111">
    <property type="entry name" value="MurA"/>
    <property type="match status" value="1"/>
</dbReference>
<comment type="function">
    <text evidence="12">Cell wall formation. Adds enolpyruvyl to UDP-N-acetylglucosamine.</text>
</comment>
<evidence type="ECO:0000256" key="5">
    <source>
        <dbReference type="ARBA" id="ARBA00022679"/>
    </source>
</evidence>
<evidence type="ECO:0000256" key="3">
    <source>
        <dbReference type="ARBA" id="ARBA00022490"/>
    </source>
</evidence>
<keyword evidence="7 12" id="KW-0573">Peptidoglycan synthesis</keyword>
<dbReference type="Gene3D" id="3.65.10.10">
    <property type="entry name" value="Enolpyruvate transferase domain"/>
    <property type="match status" value="2"/>
</dbReference>
<dbReference type="Proteomes" id="UP000239549">
    <property type="component" value="Unassembled WGS sequence"/>
</dbReference>
<feature type="binding site" evidence="12">
    <location>
        <position position="326"/>
    </location>
    <ligand>
        <name>UDP-N-acetyl-alpha-D-glucosamine</name>
        <dbReference type="ChEBI" id="CHEBI:57705"/>
    </ligand>
</feature>
<keyword evidence="4 12" id="KW-0132">Cell division</keyword>
<evidence type="ECO:0000313" key="14">
    <source>
        <dbReference type="EMBL" id="GBF34452.1"/>
    </source>
</evidence>
<dbReference type="GO" id="GO:0008360">
    <property type="term" value="P:regulation of cell shape"/>
    <property type="evidence" value="ECO:0007669"/>
    <property type="project" value="UniProtKB-KW"/>
</dbReference>
<dbReference type="InterPro" id="IPR005750">
    <property type="entry name" value="UDP_GlcNAc_COvinyl_MurA"/>
</dbReference>
<dbReference type="CDD" id="cd01555">
    <property type="entry name" value="UdpNAET"/>
    <property type="match status" value="1"/>
</dbReference>
<evidence type="ECO:0000256" key="12">
    <source>
        <dbReference type="HAMAP-Rule" id="MF_00111"/>
    </source>
</evidence>
<accession>A0A2L2XE95</accession>
<dbReference type="OrthoDB" id="9803760at2"/>
<comment type="subcellular location">
    <subcellularLocation>
        <location evidence="1 12">Cytoplasm</location>
    </subcellularLocation>
</comment>
<feature type="modified residue" description="2-(S-cysteinyl)pyruvic acid O-phosphothioketal" evidence="12">
    <location>
        <position position="116"/>
    </location>
</feature>
<dbReference type="InterPro" id="IPR013792">
    <property type="entry name" value="RNA3'P_cycl/enolpyr_Trfase_a/b"/>
</dbReference>
<feature type="domain" description="Enolpyruvate transferase" evidence="13">
    <location>
        <begin position="8"/>
        <end position="404"/>
    </location>
</feature>
<dbReference type="GO" id="GO:0008760">
    <property type="term" value="F:UDP-N-acetylglucosamine 1-carboxyvinyltransferase activity"/>
    <property type="evidence" value="ECO:0007669"/>
    <property type="project" value="UniProtKB-UniRule"/>
</dbReference>
<evidence type="ECO:0000256" key="6">
    <source>
        <dbReference type="ARBA" id="ARBA00022960"/>
    </source>
</evidence>
<dbReference type="FunFam" id="3.65.10.10:FF:000001">
    <property type="entry name" value="UDP-N-acetylglucosamine 1-carboxyvinyltransferase"/>
    <property type="match status" value="1"/>
</dbReference>
<dbReference type="AlphaFoldDB" id="A0A2L2XE95"/>